<organism evidence="3 4">
    <name type="scientific">Catellatospora coxensis</name>
    <dbReference type="NCBI Taxonomy" id="310354"/>
    <lineage>
        <taxon>Bacteria</taxon>
        <taxon>Bacillati</taxon>
        <taxon>Actinomycetota</taxon>
        <taxon>Actinomycetes</taxon>
        <taxon>Micromonosporales</taxon>
        <taxon>Micromonosporaceae</taxon>
        <taxon>Catellatospora</taxon>
    </lineage>
</organism>
<proteinExistence type="predicted"/>
<name>A0A8J3KT15_9ACTN</name>
<keyword evidence="1" id="KW-0812">Transmembrane</keyword>
<dbReference type="GO" id="GO:0080120">
    <property type="term" value="P:CAAX-box protein maturation"/>
    <property type="evidence" value="ECO:0007669"/>
    <property type="project" value="UniProtKB-ARBA"/>
</dbReference>
<dbReference type="GO" id="GO:0004175">
    <property type="term" value="F:endopeptidase activity"/>
    <property type="evidence" value="ECO:0007669"/>
    <property type="project" value="UniProtKB-ARBA"/>
</dbReference>
<sequence>MKGAGPTLCGMENTQTLTAAAKPARPNRFVELLLADRHSVPLSIALHLVPGVLIVAAYLFLAEPFVKAIDYPIFLAWAIALVVVLAPVQFGLLWLGRLRSGRFSLRPVVAYLDRPIPRGKIIAVIAGLIVWMTVVSLALTPLDDLVFDNFFTWIPFEGAGGSATTYIDGYSHTRVVVTMLICLPLTGFTLPLIEEYYFRGFLLPRIAHLRWAAPVLNTVLFSVYHFWAPWTVLSKVVFMFPAVWLVWRKHDLRVSIGMHPGTCLLMATIGTIALILGVMP</sequence>
<evidence type="ECO:0000313" key="3">
    <source>
        <dbReference type="EMBL" id="GIG08547.1"/>
    </source>
</evidence>
<dbReference type="Pfam" id="PF02517">
    <property type="entry name" value="Rce1-like"/>
    <property type="match status" value="1"/>
</dbReference>
<gene>
    <name evidence="3" type="ORF">Cco03nite_52470</name>
</gene>
<keyword evidence="1" id="KW-1133">Transmembrane helix</keyword>
<dbReference type="Proteomes" id="UP000630887">
    <property type="component" value="Unassembled WGS sequence"/>
</dbReference>
<keyword evidence="1" id="KW-0472">Membrane</keyword>
<comment type="caution">
    <text evidence="3">The sequence shown here is derived from an EMBL/GenBank/DDBJ whole genome shotgun (WGS) entry which is preliminary data.</text>
</comment>
<dbReference type="InterPro" id="IPR003675">
    <property type="entry name" value="Rce1/LyrA-like_dom"/>
</dbReference>
<feature type="transmembrane region" description="Helical" evidence="1">
    <location>
        <begin position="259"/>
        <end position="279"/>
    </location>
</feature>
<feature type="transmembrane region" description="Helical" evidence="1">
    <location>
        <begin position="175"/>
        <end position="193"/>
    </location>
</feature>
<dbReference type="EMBL" id="BONI01000049">
    <property type="protein sequence ID" value="GIG08547.1"/>
    <property type="molecule type" value="Genomic_DNA"/>
</dbReference>
<reference evidence="3 4" key="1">
    <citation type="submission" date="2021-01" db="EMBL/GenBank/DDBJ databases">
        <title>Whole genome shotgun sequence of Catellatospora coxensis NBRC 107359.</title>
        <authorList>
            <person name="Komaki H."/>
            <person name="Tamura T."/>
        </authorList>
    </citation>
    <scope>NUCLEOTIDE SEQUENCE [LARGE SCALE GENOMIC DNA]</scope>
    <source>
        <strain evidence="3 4">NBRC 107359</strain>
    </source>
</reference>
<accession>A0A8J3KT15</accession>
<evidence type="ECO:0000313" key="4">
    <source>
        <dbReference type="Proteomes" id="UP000630887"/>
    </source>
</evidence>
<keyword evidence="4" id="KW-1185">Reference proteome</keyword>
<dbReference type="AlphaFoldDB" id="A0A8J3KT15"/>
<feature type="transmembrane region" description="Helical" evidence="1">
    <location>
        <begin position="42"/>
        <end position="61"/>
    </location>
</feature>
<feature type="transmembrane region" description="Helical" evidence="1">
    <location>
        <begin position="73"/>
        <end position="96"/>
    </location>
</feature>
<feature type="transmembrane region" description="Helical" evidence="1">
    <location>
        <begin position="121"/>
        <end position="142"/>
    </location>
</feature>
<evidence type="ECO:0000259" key="2">
    <source>
        <dbReference type="Pfam" id="PF02517"/>
    </source>
</evidence>
<feature type="transmembrane region" description="Helical" evidence="1">
    <location>
        <begin position="230"/>
        <end position="247"/>
    </location>
</feature>
<protein>
    <recommendedName>
        <fullName evidence="2">CAAX prenyl protease 2/Lysostaphin resistance protein A-like domain-containing protein</fullName>
    </recommendedName>
</protein>
<feature type="domain" description="CAAX prenyl protease 2/Lysostaphin resistance protein A-like" evidence="2">
    <location>
        <begin position="180"/>
        <end position="259"/>
    </location>
</feature>
<evidence type="ECO:0000256" key="1">
    <source>
        <dbReference type="SAM" id="Phobius"/>
    </source>
</evidence>